<feature type="transmembrane region" description="Helical" evidence="1">
    <location>
        <begin position="211"/>
        <end position="230"/>
    </location>
</feature>
<feature type="transmembrane region" description="Helical" evidence="1">
    <location>
        <begin position="341"/>
        <end position="362"/>
    </location>
</feature>
<feature type="transmembrane region" description="Helical" evidence="1">
    <location>
        <begin position="175"/>
        <end position="199"/>
    </location>
</feature>
<dbReference type="RefSeq" id="WP_169348671.1">
    <property type="nucleotide sequence ID" value="NZ_JABBJJ010000183.1"/>
</dbReference>
<dbReference type="EMBL" id="JABBJJ010000183">
    <property type="protein sequence ID" value="NMO19420.1"/>
    <property type="molecule type" value="Genomic_DNA"/>
</dbReference>
<keyword evidence="1" id="KW-0812">Transmembrane</keyword>
<feature type="transmembrane region" description="Helical" evidence="1">
    <location>
        <begin position="123"/>
        <end position="141"/>
    </location>
</feature>
<protein>
    <recommendedName>
        <fullName evidence="4">Glycosyltransferase RgtA/B/C/D-like domain-containing protein</fullName>
    </recommendedName>
</protein>
<evidence type="ECO:0000313" key="2">
    <source>
        <dbReference type="EMBL" id="NMO19420.1"/>
    </source>
</evidence>
<reference evidence="2 3" key="1">
    <citation type="submission" date="2020-04" db="EMBL/GenBank/DDBJ databases">
        <title>Draft genome of Pyxidicoccus fallax type strain.</title>
        <authorList>
            <person name="Whitworth D.E."/>
        </authorList>
    </citation>
    <scope>NUCLEOTIDE SEQUENCE [LARGE SCALE GENOMIC DNA]</scope>
    <source>
        <strain evidence="2 3">DSM 14698</strain>
    </source>
</reference>
<evidence type="ECO:0000256" key="1">
    <source>
        <dbReference type="SAM" id="Phobius"/>
    </source>
</evidence>
<feature type="transmembrane region" description="Helical" evidence="1">
    <location>
        <begin position="93"/>
        <end position="111"/>
    </location>
</feature>
<feature type="transmembrane region" description="Helical" evidence="1">
    <location>
        <begin position="374"/>
        <end position="393"/>
    </location>
</feature>
<dbReference type="Proteomes" id="UP000518300">
    <property type="component" value="Unassembled WGS sequence"/>
</dbReference>
<accession>A0A848LP32</accession>
<organism evidence="2 3">
    <name type="scientific">Pyxidicoccus fallax</name>
    <dbReference type="NCBI Taxonomy" id="394095"/>
    <lineage>
        <taxon>Bacteria</taxon>
        <taxon>Pseudomonadati</taxon>
        <taxon>Myxococcota</taxon>
        <taxon>Myxococcia</taxon>
        <taxon>Myxococcales</taxon>
        <taxon>Cystobacterineae</taxon>
        <taxon>Myxococcaceae</taxon>
        <taxon>Pyxidicoccus</taxon>
    </lineage>
</organism>
<gene>
    <name evidence="2" type="ORF">HG543_31790</name>
</gene>
<keyword evidence="1" id="KW-1133">Transmembrane helix</keyword>
<comment type="caution">
    <text evidence="2">The sequence shown here is derived from an EMBL/GenBank/DDBJ whole genome shotgun (WGS) entry which is preliminary data.</text>
</comment>
<evidence type="ECO:0008006" key="4">
    <source>
        <dbReference type="Google" id="ProtNLM"/>
    </source>
</evidence>
<evidence type="ECO:0000313" key="3">
    <source>
        <dbReference type="Proteomes" id="UP000518300"/>
    </source>
</evidence>
<feature type="transmembrane region" description="Helical" evidence="1">
    <location>
        <begin position="316"/>
        <end position="335"/>
    </location>
</feature>
<name>A0A848LP32_9BACT</name>
<proteinExistence type="predicted"/>
<keyword evidence="1" id="KW-0472">Membrane</keyword>
<dbReference type="AlphaFoldDB" id="A0A848LP32"/>
<sequence>MLVSLPSLTVGLLLDDLLHRLILSGQLREFGDWGPLTLYEFVGTEGTPPSGLRESGLLPWWTSDGLSVRFFRPLTSALLTLDTWLFGQAPFPAHLHSLAWFLGMVTVVGWLHRRLLPAPQAGVATVAYAVAAAHLMPVAWIAARHPLISGSLGLLALASWLRAREDGWRPGRVLAVLLMAVALLSGEPALGAVALLGAYELFGRREGFRRAVLALVPFVVLVGAYLAFYASRRYGARGSAAYLDPASEPVAFLGTVAERILILLGELVAGTPSDAASAVPPLHPAFAAWGALVTVAALLLLRSVWSRLSEQERRTLRWLLPGGLAAALPGAIGVIGGRVLMVPLLAGGALGAVLMVRGWEAAREPGRARLARGLLKVAVVGLVLGQFVVGPLFRMTAGFGLGQIADAQWRIAREAPPCEGTLVMVAAADPSVATYAPAAMLLQGRAPRRFLLLSAAPHDHSLERTSATGLDLVVRTDTRKLGFWEQMYRDVPPAPGAEVRMEGLHVTVLDSNEVGPMRMHFEFDRPLESPDLCFVTWRDGALHPLALPPPGQGVPVPHSPGPMRL</sequence>
<keyword evidence="3" id="KW-1185">Reference proteome</keyword>
<feature type="transmembrane region" description="Helical" evidence="1">
    <location>
        <begin position="282"/>
        <end position="304"/>
    </location>
</feature>